<protein>
    <submittedName>
        <fullName evidence="1">Uncharacterized protein</fullName>
    </submittedName>
</protein>
<proteinExistence type="predicted"/>
<comment type="caution">
    <text evidence="1">The sequence shown here is derived from an EMBL/GenBank/DDBJ whole genome shotgun (WGS) entry which is preliminary data.</text>
</comment>
<dbReference type="AlphaFoldDB" id="A0A9P9FME9"/>
<keyword evidence="2" id="KW-1185">Reference proteome</keyword>
<name>A0A9P9FME9_9HYPO</name>
<dbReference type="EMBL" id="JAGMUV010000003">
    <property type="protein sequence ID" value="KAH7166350.1"/>
    <property type="molecule type" value="Genomic_DNA"/>
</dbReference>
<evidence type="ECO:0000313" key="2">
    <source>
        <dbReference type="Proteomes" id="UP000738349"/>
    </source>
</evidence>
<evidence type="ECO:0000313" key="1">
    <source>
        <dbReference type="EMBL" id="KAH7166350.1"/>
    </source>
</evidence>
<accession>A0A9P9FME9</accession>
<reference evidence="1" key="1">
    <citation type="journal article" date="2021" name="Nat. Commun.">
        <title>Genetic determinants of endophytism in the Arabidopsis root mycobiome.</title>
        <authorList>
            <person name="Mesny F."/>
            <person name="Miyauchi S."/>
            <person name="Thiergart T."/>
            <person name="Pickel B."/>
            <person name="Atanasova L."/>
            <person name="Karlsson M."/>
            <person name="Huettel B."/>
            <person name="Barry K.W."/>
            <person name="Haridas S."/>
            <person name="Chen C."/>
            <person name="Bauer D."/>
            <person name="Andreopoulos W."/>
            <person name="Pangilinan J."/>
            <person name="LaButti K."/>
            <person name="Riley R."/>
            <person name="Lipzen A."/>
            <person name="Clum A."/>
            <person name="Drula E."/>
            <person name="Henrissat B."/>
            <person name="Kohler A."/>
            <person name="Grigoriev I.V."/>
            <person name="Martin F.M."/>
            <person name="Hacquard S."/>
        </authorList>
    </citation>
    <scope>NUCLEOTIDE SEQUENCE</scope>
    <source>
        <strain evidence="1">MPI-CAGE-AT-0147</strain>
    </source>
</reference>
<sequence>MSSHFLRTMASTPDQITRRRWLQLARASLPPSRLTHARDLPDWMHLILSNPHHLGLHAPPTPAAHAHSLTLSPRGAGPMLRLHASEIRGSPLSASRVSKARGCRERELDQMDEMTGEMGMGRRHKRGGLMLSTPPTLPGAGAWRNFTFFWPVIPGRRVGVNDSFPVCLSVCLSVYIRFLHKISPACSSSYAYIFVSSCLSILPPIGSSAPLRPPNIHTRFTGAIINNKQPGTVSLYPLCFVARACCSLVAMMTLRQRWLTDDLVRPSWHNPPLD</sequence>
<gene>
    <name evidence="1" type="ORF">EDB81DRAFT_284547</name>
</gene>
<dbReference type="Proteomes" id="UP000738349">
    <property type="component" value="Unassembled WGS sequence"/>
</dbReference>
<organism evidence="1 2">
    <name type="scientific">Dactylonectria macrodidyma</name>
    <dbReference type="NCBI Taxonomy" id="307937"/>
    <lineage>
        <taxon>Eukaryota</taxon>
        <taxon>Fungi</taxon>
        <taxon>Dikarya</taxon>
        <taxon>Ascomycota</taxon>
        <taxon>Pezizomycotina</taxon>
        <taxon>Sordariomycetes</taxon>
        <taxon>Hypocreomycetidae</taxon>
        <taxon>Hypocreales</taxon>
        <taxon>Nectriaceae</taxon>
        <taxon>Dactylonectria</taxon>
    </lineage>
</organism>